<sequence length="87" mass="9355">MSDPDDITSVGIYATRYSRDVMGLPDHGELPRCFSAPSVSLPEDGLAQPFFNFIVEEPGAFFPYLTQGSLPAQNIITSFDLASASAP</sequence>
<protein>
    <submittedName>
        <fullName evidence="1">Uncharacterized protein</fullName>
    </submittedName>
</protein>
<dbReference type="RefSeq" id="WP_042867591.1">
    <property type="nucleotide sequence ID" value="NZ_CM001975.1"/>
</dbReference>
<dbReference type="KEGG" id="dic:Dpoa569_0000083"/>
<accession>A0A5B8I5J1</accession>
<proteinExistence type="predicted"/>
<evidence type="ECO:0000313" key="1">
    <source>
        <dbReference type="EMBL" id="QDX28450.1"/>
    </source>
</evidence>
<dbReference type="Proteomes" id="UP000320591">
    <property type="component" value="Chromosome"/>
</dbReference>
<evidence type="ECO:0000313" key="2">
    <source>
        <dbReference type="Proteomes" id="UP000320591"/>
    </source>
</evidence>
<dbReference type="OrthoDB" id="9992508at2"/>
<gene>
    <name evidence="1" type="ORF">Dpoa569_0000083</name>
</gene>
<name>A0A5B8I5J1_9GAMM</name>
<keyword evidence="2" id="KW-1185">Reference proteome</keyword>
<reference evidence="1 2" key="1">
    <citation type="journal article" date="2019" name="Environ. Microbiol.">
        <title>The phytopathogenic nature of Dickeya aquatica 174/2 and the dynamic early evolution of Dickeya pathogenicity.</title>
        <authorList>
            <person name="Duprey A."/>
            <person name="Taib N."/>
            <person name="Leonard S."/>
            <person name="Garin T."/>
            <person name="Flandrois J.P."/>
            <person name="Nasser W."/>
            <person name="Brochier-Armanet C."/>
            <person name="Reverchon S."/>
        </authorList>
    </citation>
    <scope>NUCLEOTIDE SEQUENCE [LARGE SCALE GENOMIC DNA]</scope>
    <source>
        <strain evidence="1 2">NCPPB 569</strain>
    </source>
</reference>
<dbReference type="EMBL" id="CP042220">
    <property type="protein sequence ID" value="QDX28450.1"/>
    <property type="molecule type" value="Genomic_DNA"/>
</dbReference>
<dbReference type="AlphaFoldDB" id="A0A5B8I5J1"/>
<organism evidence="1 2">
    <name type="scientific">Dickeya poaceiphila</name>
    <dbReference type="NCBI Taxonomy" id="568768"/>
    <lineage>
        <taxon>Bacteria</taxon>
        <taxon>Pseudomonadati</taxon>
        <taxon>Pseudomonadota</taxon>
        <taxon>Gammaproteobacteria</taxon>
        <taxon>Enterobacterales</taxon>
        <taxon>Pectobacteriaceae</taxon>
        <taxon>Dickeya</taxon>
    </lineage>
</organism>